<gene>
    <name evidence="2" type="ORF">LY11_03113</name>
</gene>
<proteinExistence type="predicted"/>
<evidence type="ECO:0000256" key="1">
    <source>
        <dbReference type="SAM" id="Phobius"/>
    </source>
</evidence>
<comment type="caution">
    <text evidence="2">The sequence shown here is derived from an EMBL/GenBank/DDBJ whole genome shotgun (WGS) entry which is preliminary data.</text>
</comment>
<protein>
    <submittedName>
        <fullName evidence="2">Uncharacterized protein</fullName>
    </submittedName>
</protein>
<keyword evidence="1" id="KW-1133">Transmembrane helix</keyword>
<dbReference type="EMBL" id="QLLR01000016">
    <property type="protein sequence ID" value="RAJ28839.1"/>
    <property type="molecule type" value="Genomic_DNA"/>
</dbReference>
<dbReference type="Proteomes" id="UP000249754">
    <property type="component" value="Unassembled WGS sequence"/>
</dbReference>
<sequence>MANFILNLHLFYTLYFFSFIFILLLTVCKAKTKLYLYKANIKYKKMQGLFKAQINVIINLIILLILQESKAL</sequence>
<accession>A0A327SIG0</accession>
<dbReference type="AlphaFoldDB" id="A0A327SIG0"/>
<feature type="transmembrane region" description="Helical" evidence="1">
    <location>
        <begin position="6"/>
        <end position="27"/>
    </location>
</feature>
<name>A0A327SIG0_9SPHI</name>
<evidence type="ECO:0000313" key="3">
    <source>
        <dbReference type="Proteomes" id="UP000249754"/>
    </source>
</evidence>
<keyword evidence="1" id="KW-0472">Membrane</keyword>
<evidence type="ECO:0000313" key="2">
    <source>
        <dbReference type="EMBL" id="RAJ28839.1"/>
    </source>
</evidence>
<keyword evidence="1" id="KW-0812">Transmembrane</keyword>
<reference evidence="2 3" key="1">
    <citation type="submission" date="2018-06" db="EMBL/GenBank/DDBJ databases">
        <title>Genomic Encyclopedia of Archaeal and Bacterial Type Strains, Phase II (KMG-II): from individual species to whole genera.</title>
        <authorList>
            <person name="Goeker M."/>
        </authorList>
    </citation>
    <scope>NUCLEOTIDE SEQUENCE [LARGE SCALE GENOMIC DNA]</scope>
    <source>
        <strain evidence="2 3">DSM 14825</strain>
    </source>
</reference>
<organism evidence="2 3">
    <name type="scientific">Pedobacter cryoconitis</name>
    <dbReference type="NCBI Taxonomy" id="188932"/>
    <lineage>
        <taxon>Bacteria</taxon>
        <taxon>Pseudomonadati</taxon>
        <taxon>Bacteroidota</taxon>
        <taxon>Sphingobacteriia</taxon>
        <taxon>Sphingobacteriales</taxon>
        <taxon>Sphingobacteriaceae</taxon>
        <taxon>Pedobacter</taxon>
    </lineage>
</organism>
<feature type="transmembrane region" description="Helical" evidence="1">
    <location>
        <begin position="48"/>
        <end position="66"/>
    </location>
</feature>